<protein>
    <submittedName>
        <fullName evidence="2">Uncharacterized protein</fullName>
    </submittedName>
</protein>
<organism evidence="2 3">
    <name type="scientific">Chelonia mydas</name>
    <name type="common">Green sea-turtle</name>
    <name type="synonym">Chelonia agassizi</name>
    <dbReference type="NCBI Taxonomy" id="8469"/>
    <lineage>
        <taxon>Eukaryota</taxon>
        <taxon>Metazoa</taxon>
        <taxon>Chordata</taxon>
        <taxon>Craniata</taxon>
        <taxon>Vertebrata</taxon>
        <taxon>Euteleostomi</taxon>
        <taxon>Archelosauria</taxon>
        <taxon>Testudinata</taxon>
        <taxon>Testudines</taxon>
        <taxon>Cryptodira</taxon>
        <taxon>Durocryptodira</taxon>
        <taxon>Americhelydia</taxon>
        <taxon>Chelonioidea</taxon>
        <taxon>Cheloniidae</taxon>
        <taxon>Chelonia</taxon>
    </lineage>
</organism>
<keyword evidence="3" id="KW-1185">Reference proteome</keyword>
<feature type="region of interest" description="Disordered" evidence="1">
    <location>
        <begin position="8"/>
        <end position="38"/>
    </location>
</feature>
<name>M7B3C4_CHEMY</name>
<gene>
    <name evidence="2" type="ORF">UY3_12909</name>
</gene>
<sequence>MGRGYLLASQLQGTGDESIPPRRNMANPFHSRAPSPNGKVHSLNVHVFTCSTQNRTGCNAKYQWVRKAFQSYIVRSQLRAALSSIAYVHTKRIKLAECILTTVASIDLRSSAM</sequence>
<evidence type="ECO:0000256" key="1">
    <source>
        <dbReference type="SAM" id="MobiDB-lite"/>
    </source>
</evidence>
<reference evidence="3" key="1">
    <citation type="journal article" date="2013" name="Nat. Genet.">
        <title>The draft genomes of soft-shell turtle and green sea turtle yield insights into the development and evolution of the turtle-specific body plan.</title>
        <authorList>
            <person name="Wang Z."/>
            <person name="Pascual-Anaya J."/>
            <person name="Zadissa A."/>
            <person name="Li W."/>
            <person name="Niimura Y."/>
            <person name="Huang Z."/>
            <person name="Li C."/>
            <person name="White S."/>
            <person name="Xiong Z."/>
            <person name="Fang D."/>
            <person name="Wang B."/>
            <person name="Ming Y."/>
            <person name="Chen Y."/>
            <person name="Zheng Y."/>
            <person name="Kuraku S."/>
            <person name="Pignatelli M."/>
            <person name="Herrero J."/>
            <person name="Beal K."/>
            <person name="Nozawa M."/>
            <person name="Li Q."/>
            <person name="Wang J."/>
            <person name="Zhang H."/>
            <person name="Yu L."/>
            <person name="Shigenobu S."/>
            <person name="Wang J."/>
            <person name="Liu J."/>
            <person name="Flicek P."/>
            <person name="Searle S."/>
            <person name="Wang J."/>
            <person name="Kuratani S."/>
            <person name="Yin Y."/>
            <person name="Aken B."/>
            <person name="Zhang G."/>
            <person name="Irie N."/>
        </authorList>
    </citation>
    <scope>NUCLEOTIDE SEQUENCE [LARGE SCALE GENOMIC DNA]</scope>
</reference>
<evidence type="ECO:0000313" key="3">
    <source>
        <dbReference type="Proteomes" id="UP000031443"/>
    </source>
</evidence>
<dbReference type="Proteomes" id="UP000031443">
    <property type="component" value="Unassembled WGS sequence"/>
</dbReference>
<dbReference type="AlphaFoldDB" id="M7B3C4"/>
<accession>M7B3C4</accession>
<dbReference type="EMBL" id="KB552792">
    <property type="protein sequence ID" value="EMP29985.1"/>
    <property type="molecule type" value="Genomic_DNA"/>
</dbReference>
<evidence type="ECO:0000313" key="2">
    <source>
        <dbReference type="EMBL" id="EMP29985.1"/>
    </source>
</evidence>
<proteinExistence type="predicted"/>